<proteinExistence type="predicted"/>
<protein>
    <submittedName>
        <fullName evidence="1">Uncharacterized protein</fullName>
    </submittedName>
</protein>
<dbReference type="EMBL" id="FZQB01000008">
    <property type="protein sequence ID" value="SNT74604.1"/>
    <property type="molecule type" value="Genomic_DNA"/>
</dbReference>
<accession>A0A239PWC6</accession>
<reference evidence="1 2" key="1">
    <citation type="submission" date="2017-07" db="EMBL/GenBank/DDBJ databases">
        <authorList>
            <person name="Sun Z.S."/>
            <person name="Albrecht U."/>
            <person name="Echele G."/>
            <person name="Lee C.C."/>
        </authorList>
    </citation>
    <scope>NUCLEOTIDE SEQUENCE [LARGE SCALE GENOMIC DNA]</scope>
    <source>
        <strain evidence="1 2">DSM 14827</strain>
    </source>
</reference>
<dbReference type="AlphaFoldDB" id="A0A239PWC6"/>
<evidence type="ECO:0000313" key="2">
    <source>
        <dbReference type="Proteomes" id="UP000198307"/>
    </source>
</evidence>
<organism evidence="1 2">
    <name type="scientific">Paracoccus seriniphilus</name>
    <dbReference type="NCBI Taxonomy" id="184748"/>
    <lineage>
        <taxon>Bacteria</taxon>
        <taxon>Pseudomonadati</taxon>
        <taxon>Pseudomonadota</taxon>
        <taxon>Alphaproteobacteria</taxon>
        <taxon>Rhodobacterales</taxon>
        <taxon>Paracoccaceae</taxon>
        <taxon>Paracoccus</taxon>
    </lineage>
</organism>
<sequence>MFLPVLRGGSGCRIGKACLMNPGKSCVSNRRTVVFRSLFKPGQVWGDPFLKCVISVARARPDEGPGGLLADPQHHLDGGDALGRLFEHLEEGNSGAVCDSRHAGLEREEGKPVGGILTRSADGGQFRLSKAGGDPENALCLQPSQIGHDLAQMDVVGGFQLFLDQPDRAVHRVSRSDIRR</sequence>
<keyword evidence="2" id="KW-1185">Reference proteome</keyword>
<gene>
    <name evidence="1" type="ORF">SAMN05444959_10872</name>
</gene>
<dbReference type="Proteomes" id="UP000198307">
    <property type="component" value="Unassembled WGS sequence"/>
</dbReference>
<name>A0A239PWC6_9RHOB</name>
<evidence type="ECO:0000313" key="1">
    <source>
        <dbReference type="EMBL" id="SNT74604.1"/>
    </source>
</evidence>